<dbReference type="PANTHER" id="PTHR23226:SF416">
    <property type="entry name" value="FI01424P"/>
    <property type="match status" value="1"/>
</dbReference>
<dbReference type="GO" id="GO:0005634">
    <property type="term" value="C:nucleus"/>
    <property type="evidence" value="ECO:0007669"/>
    <property type="project" value="UniProtKB-SubCell"/>
</dbReference>
<feature type="domain" description="C2H2-type" evidence="8">
    <location>
        <begin position="7"/>
        <end position="34"/>
    </location>
</feature>
<evidence type="ECO:0000313" key="10">
    <source>
        <dbReference type="Proteomes" id="UP000516988"/>
    </source>
</evidence>
<organism evidence="9 10">
    <name type="scientific">Steatornis caripensis</name>
    <name type="common">Oilbird</name>
    <dbReference type="NCBI Taxonomy" id="48435"/>
    <lineage>
        <taxon>Eukaryota</taxon>
        <taxon>Metazoa</taxon>
        <taxon>Chordata</taxon>
        <taxon>Craniata</taxon>
        <taxon>Vertebrata</taxon>
        <taxon>Euteleostomi</taxon>
        <taxon>Archelosauria</taxon>
        <taxon>Archosauria</taxon>
        <taxon>Dinosauria</taxon>
        <taxon>Saurischia</taxon>
        <taxon>Theropoda</taxon>
        <taxon>Coelurosauria</taxon>
        <taxon>Aves</taxon>
        <taxon>Neognathae</taxon>
        <taxon>Neoaves</taxon>
        <taxon>Strisores</taxon>
        <taxon>Caprimulgiformes</taxon>
        <taxon>Steatornithidae</taxon>
        <taxon>Steatornis</taxon>
    </lineage>
</organism>
<evidence type="ECO:0000256" key="4">
    <source>
        <dbReference type="ARBA" id="ARBA00022771"/>
    </source>
</evidence>
<dbReference type="Pfam" id="PF00096">
    <property type="entry name" value="zf-C2H2"/>
    <property type="match status" value="2"/>
</dbReference>
<dbReference type="Proteomes" id="UP000516988">
    <property type="component" value="Unassembled WGS sequence"/>
</dbReference>
<keyword evidence="2" id="KW-0479">Metal-binding</keyword>
<name>A0A7K6X1N5_STECA</name>
<evidence type="ECO:0000256" key="5">
    <source>
        <dbReference type="ARBA" id="ARBA00022833"/>
    </source>
</evidence>
<dbReference type="InterPro" id="IPR036236">
    <property type="entry name" value="Znf_C2H2_sf"/>
</dbReference>
<dbReference type="OrthoDB" id="6077919at2759"/>
<dbReference type="GO" id="GO:0008270">
    <property type="term" value="F:zinc ion binding"/>
    <property type="evidence" value="ECO:0007669"/>
    <property type="project" value="UniProtKB-KW"/>
</dbReference>
<proteinExistence type="predicted"/>
<protein>
    <submittedName>
        <fullName evidence="9">ZN282 protein</fullName>
    </submittedName>
</protein>
<keyword evidence="6" id="KW-0539">Nucleus</keyword>
<keyword evidence="5" id="KW-0862">Zinc</keyword>
<evidence type="ECO:0000313" key="9">
    <source>
        <dbReference type="EMBL" id="NWX53193.1"/>
    </source>
</evidence>
<evidence type="ECO:0000256" key="2">
    <source>
        <dbReference type="ARBA" id="ARBA00022723"/>
    </source>
</evidence>
<dbReference type="FunFam" id="3.30.160.60:FF:002090">
    <property type="entry name" value="Zinc finger protein 473"/>
    <property type="match status" value="1"/>
</dbReference>
<feature type="non-terminal residue" evidence="9">
    <location>
        <position position="66"/>
    </location>
</feature>
<feature type="domain" description="C2H2-type" evidence="8">
    <location>
        <begin position="35"/>
        <end position="62"/>
    </location>
</feature>
<evidence type="ECO:0000256" key="1">
    <source>
        <dbReference type="ARBA" id="ARBA00004123"/>
    </source>
</evidence>
<dbReference type="Gene3D" id="3.30.160.60">
    <property type="entry name" value="Classic Zinc Finger"/>
    <property type="match status" value="2"/>
</dbReference>
<dbReference type="InterPro" id="IPR013087">
    <property type="entry name" value="Znf_C2H2_type"/>
</dbReference>
<dbReference type="SUPFAM" id="SSF57667">
    <property type="entry name" value="beta-beta-alpha zinc fingers"/>
    <property type="match status" value="1"/>
</dbReference>
<dbReference type="SMART" id="SM00355">
    <property type="entry name" value="ZnF_C2H2"/>
    <property type="match status" value="2"/>
</dbReference>
<dbReference type="GO" id="GO:0000978">
    <property type="term" value="F:RNA polymerase II cis-regulatory region sequence-specific DNA binding"/>
    <property type="evidence" value="ECO:0007669"/>
    <property type="project" value="TreeGrafter"/>
</dbReference>
<accession>A0A7K6X1N5</accession>
<keyword evidence="3" id="KW-0677">Repeat</keyword>
<gene>
    <name evidence="9" type="primary">Znf282_1</name>
    <name evidence="9" type="ORF">STECAR_R15329</name>
</gene>
<dbReference type="PANTHER" id="PTHR23226">
    <property type="entry name" value="ZINC FINGER AND SCAN DOMAIN-CONTAINING"/>
    <property type="match status" value="1"/>
</dbReference>
<evidence type="ECO:0000259" key="8">
    <source>
        <dbReference type="PROSITE" id="PS50157"/>
    </source>
</evidence>
<evidence type="ECO:0000256" key="7">
    <source>
        <dbReference type="PROSITE-ProRule" id="PRU00042"/>
    </source>
</evidence>
<comment type="caution">
    <text evidence="9">The sequence shown here is derived from an EMBL/GenBank/DDBJ whole genome shotgun (WGS) entry which is preliminary data.</text>
</comment>
<keyword evidence="10" id="KW-1185">Reference proteome</keyword>
<dbReference type="PROSITE" id="PS50157">
    <property type="entry name" value="ZINC_FINGER_C2H2_2"/>
    <property type="match status" value="2"/>
</dbReference>
<dbReference type="AlphaFoldDB" id="A0A7K6X1N5"/>
<reference evidence="9 10" key="1">
    <citation type="submission" date="2019-09" db="EMBL/GenBank/DDBJ databases">
        <title>Bird 10,000 Genomes (B10K) Project - Family phase.</title>
        <authorList>
            <person name="Zhang G."/>
        </authorList>
    </citation>
    <scope>NUCLEOTIDE SEQUENCE [LARGE SCALE GENOMIC DNA]</scope>
    <source>
        <strain evidence="9">OUT-0004</strain>
    </source>
</reference>
<sequence length="66" mass="7388">HTGERPFRCGTCGKSFCVSSNLVKHQRIHTGEKPYGCGRCGKRFRYKPQFTRHLKAHPGEDAACGP</sequence>
<dbReference type="FunFam" id="3.30.160.60:FF:000624">
    <property type="entry name" value="zinc finger protein 697"/>
    <property type="match status" value="1"/>
</dbReference>
<dbReference type="GO" id="GO:0000981">
    <property type="term" value="F:DNA-binding transcription factor activity, RNA polymerase II-specific"/>
    <property type="evidence" value="ECO:0007669"/>
    <property type="project" value="TreeGrafter"/>
</dbReference>
<feature type="non-terminal residue" evidence="9">
    <location>
        <position position="1"/>
    </location>
</feature>
<evidence type="ECO:0000256" key="6">
    <source>
        <dbReference type="ARBA" id="ARBA00023242"/>
    </source>
</evidence>
<keyword evidence="4 7" id="KW-0863">Zinc-finger</keyword>
<comment type="subcellular location">
    <subcellularLocation>
        <location evidence="1">Nucleus</location>
    </subcellularLocation>
</comment>
<evidence type="ECO:0000256" key="3">
    <source>
        <dbReference type="ARBA" id="ARBA00022737"/>
    </source>
</evidence>
<dbReference type="EMBL" id="VZSC01020151">
    <property type="protein sequence ID" value="NWX53193.1"/>
    <property type="molecule type" value="Genomic_DNA"/>
</dbReference>
<dbReference type="PROSITE" id="PS00028">
    <property type="entry name" value="ZINC_FINGER_C2H2_1"/>
    <property type="match status" value="2"/>
</dbReference>